<gene>
    <name evidence="1" type="ORF">GK047_26150</name>
</gene>
<name>A0A6G4A6J7_9BACL</name>
<organism evidence="1">
    <name type="scientific">Paenibacillus sp. SYP-B3998</name>
    <dbReference type="NCBI Taxonomy" id="2678564"/>
    <lineage>
        <taxon>Bacteria</taxon>
        <taxon>Bacillati</taxon>
        <taxon>Bacillota</taxon>
        <taxon>Bacilli</taxon>
        <taxon>Bacillales</taxon>
        <taxon>Paenibacillaceae</taxon>
        <taxon>Paenibacillus</taxon>
    </lineage>
</organism>
<evidence type="ECO:0000313" key="1">
    <source>
        <dbReference type="EMBL" id="NEW09429.1"/>
    </source>
</evidence>
<accession>A0A6G4A6J7</accession>
<dbReference type="AlphaFoldDB" id="A0A6G4A6J7"/>
<protein>
    <submittedName>
        <fullName evidence="1">Uncharacterized protein</fullName>
    </submittedName>
</protein>
<proteinExistence type="predicted"/>
<sequence length="124" mass="14128">MNYMINLFGNNVDCILNVEDENLIITFSDENQKALKAYLKRVLQRYGHNSEAQQLSFQNLLEKGIEVEKNIGGNMSEPKIKLPYEFAPEVKEKLIEASAIQGLSATQLLIKLIESKYQSVINNH</sequence>
<dbReference type="EMBL" id="JAAIKC010000017">
    <property type="protein sequence ID" value="NEW09429.1"/>
    <property type="molecule type" value="Genomic_DNA"/>
</dbReference>
<reference evidence="1" key="1">
    <citation type="submission" date="2020-02" db="EMBL/GenBank/DDBJ databases">
        <authorList>
            <person name="Shen X.-R."/>
            <person name="Zhang Y.-X."/>
        </authorList>
    </citation>
    <scope>NUCLEOTIDE SEQUENCE</scope>
    <source>
        <strain evidence="1">SYP-B3998</strain>
    </source>
</reference>
<comment type="caution">
    <text evidence="1">The sequence shown here is derived from an EMBL/GenBank/DDBJ whole genome shotgun (WGS) entry which is preliminary data.</text>
</comment>